<evidence type="ECO:0000313" key="1">
    <source>
        <dbReference type="EMBL" id="KZN61433.1"/>
    </source>
</evidence>
<accession>A0A167JNR8</accession>
<dbReference type="Proteomes" id="UP000076661">
    <property type="component" value="Unassembled WGS sequence"/>
</dbReference>
<dbReference type="AlphaFoldDB" id="A0A167JNR8"/>
<name>A0A167JNR8_9GAMM</name>
<gene>
    <name evidence="1" type="ORF">N478_05020</name>
</gene>
<evidence type="ECO:0000313" key="2">
    <source>
        <dbReference type="Proteomes" id="UP000076661"/>
    </source>
</evidence>
<organism evidence="1 2">
    <name type="scientific">Pseudoalteromonas luteoviolacea S4060-1</name>
    <dbReference type="NCBI Taxonomy" id="1365257"/>
    <lineage>
        <taxon>Bacteria</taxon>
        <taxon>Pseudomonadati</taxon>
        <taxon>Pseudomonadota</taxon>
        <taxon>Gammaproteobacteria</taxon>
        <taxon>Alteromonadales</taxon>
        <taxon>Pseudoalteromonadaceae</taxon>
        <taxon>Pseudoalteromonas</taxon>
    </lineage>
</organism>
<sequence>MIKPRAFIVDKTGIIAIRVSMSIIARKYHPKL</sequence>
<comment type="caution">
    <text evidence="1">The sequence shown here is derived from an EMBL/GenBank/DDBJ whole genome shotgun (WGS) entry which is preliminary data.</text>
</comment>
<dbReference type="PATRIC" id="fig|1365257.3.peg.4318"/>
<proteinExistence type="predicted"/>
<protein>
    <submittedName>
        <fullName evidence="1">Uncharacterized protein</fullName>
    </submittedName>
</protein>
<reference evidence="1 2" key="1">
    <citation type="submission" date="2013-07" db="EMBL/GenBank/DDBJ databases">
        <title>Comparative Genomic and Metabolomic Analysis of Twelve Strains of Pseudoalteromonas luteoviolacea.</title>
        <authorList>
            <person name="Vynne N.G."/>
            <person name="Mansson M."/>
            <person name="Gram L."/>
        </authorList>
    </citation>
    <scope>NUCLEOTIDE SEQUENCE [LARGE SCALE GENOMIC DNA]</scope>
    <source>
        <strain evidence="1 2">S4060-1</strain>
    </source>
</reference>
<dbReference type="EMBL" id="AUXX01000045">
    <property type="protein sequence ID" value="KZN61433.1"/>
    <property type="molecule type" value="Genomic_DNA"/>
</dbReference>